<evidence type="ECO:0000256" key="4">
    <source>
        <dbReference type="ARBA" id="ARBA00023002"/>
    </source>
</evidence>
<dbReference type="GeneID" id="92935357"/>
<dbReference type="OrthoDB" id="9769238at2"/>
<dbReference type="Gene3D" id="3.50.50.60">
    <property type="entry name" value="FAD/NAD(P)-binding domain"/>
    <property type="match status" value="2"/>
</dbReference>
<evidence type="ECO:0000259" key="6">
    <source>
        <dbReference type="Pfam" id="PF14759"/>
    </source>
</evidence>
<dbReference type="Proteomes" id="UP000001977">
    <property type="component" value="Chromosome"/>
</dbReference>
<evidence type="ECO:0000259" key="5">
    <source>
        <dbReference type="Pfam" id="PF07992"/>
    </source>
</evidence>
<dbReference type="InterPro" id="IPR050446">
    <property type="entry name" value="FAD-oxidoreductase/Apoptosis"/>
</dbReference>
<gene>
    <name evidence="7" type="ordered locus">BAV1582</name>
</gene>
<dbReference type="InterPro" id="IPR016156">
    <property type="entry name" value="FAD/NAD-linked_Rdtase_dimer_sf"/>
</dbReference>
<dbReference type="EMBL" id="AM167904">
    <property type="protein sequence ID" value="CAJ49192.1"/>
    <property type="molecule type" value="Genomic_DNA"/>
</dbReference>
<keyword evidence="2" id="KW-0285">Flavoprotein</keyword>
<dbReference type="SUPFAM" id="SSF55424">
    <property type="entry name" value="FAD/NAD-linked reductases, dimerisation (C-terminal) domain"/>
    <property type="match status" value="1"/>
</dbReference>
<dbReference type="AlphaFoldDB" id="Q2L1S4"/>
<comment type="cofactor">
    <cofactor evidence="1">
        <name>FAD</name>
        <dbReference type="ChEBI" id="CHEBI:57692"/>
    </cofactor>
</comment>
<dbReference type="Gene3D" id="3.30.390.30">
    <property type="match status" value="1"/>
</dbReference>
<reference evidence="7 8" key="1">
    <citation type="journal article" date="2006" name="J. Bacteriol.">
        <title>Comparison of the genome sequence of the poultry pathogen Bordetella avium with those of B. bronchiseptica, B. pertussis, and B. parapertussis reveals extensive diversity in surface structures associated with host interaction.</title>
        <authorList>
            <person name="Sebaihia M."/>
            <person name="Preston A."/>
            <person name="Maskell D.J."/>
            <person name="Kuzmiak H."/>
            <person name="Connell T.D."/>
            <person name="King N.D."/>
            <person name="Orndorff P.E."/>
            <person name="Miyamoto D.M."/>
            <person name="Thomson N.R."/>
            <person name="Harris D."/>
            <person name="Goble A."/>
            <person name="Lord A."/>
            <person name="Murphy L."/>
            <person name="Quail M.A."/>
            <person name="Rutter S."/>
            <person name="Squares R."/>
            <person name="Squares S."/>
            <person name="Woodward J."/>
            <person name="Parkhill J."/>
            <person name="Temple L.M."/>
        </authorList>
    </citation>
    <scope>NUCLEOTIDE SEQUENCE [LARGE SCALE GENOMIC DNA]</scope>
    <source>
        <strain evidence="7 8">197N</strain>
    </source>
</reference>
<dbReference type="KEGG" id="bav:BAV1582"/>
<evidence type="ECO:0000313" key="8">
    <source>
        <dbReference type="Proteomes" id="UP000001977"/>
    </source>
</evidence>
<dbReference type="eggNOG" id="COG0446">
    <property type="taxonomic scope" value="Bacteria"/>
</dbReference>
<dbReference type="InterPro" id="IPR028202">
    <property type="entry name" value="Reductase_C"/>
</dbReference>
<dbReference type="GO" id="GO:0016651">
    <property type="term" value="F:oxidoreductase activity, acting on NAD(P)H"/>
    <property type="evidence" value="ECO:0007669"/>
    <property type="project" value="TreeGrafter"/>
</dbReference>
<accession>Q2L1S4</accession>
<dbReference type="PANTHER" id="PTHR43557">
    <property type="entry name" value="APOPTOSIS-INDUCING FACTOR 1"/>
    <property type="match status" value="1"/>
</dbReference>
<organism evidence="7 8">
    <name type="scientific">Bordetella avium (strain 197N)</name>
    <dbReference type="NCBI Taxonomy" id="360910"/>
    <lineage>
        <taxon>Bacteria</taxon>
        <taxon>Pseudomonadati</taxon>
        <taxon>Pseudomonadota</taxon>
        <taxon>Betaproteobacteria</taxon>
        <taxon>Burkholderiales</taxon>
        <taxon>Alcaligenaceae</taxon>
        <taxon>Bordetella</taxon>
    </lineage>
</organism>
<dbReference type="PRINTS" id="PR00411">
    <property type="entry name" value="PNDRDTASEI"/>
</dbReference>
<name>Q2L1S4_BORA1</name>
<dbReference type="STRING" id="360910.BAV1582"/>
<dbReference type="HOGENOM" id="CLU_003291_4_0_4"/>
<feature type="domain" description="Reductase C-terminal" evidence="6">
    <location>
        <begin position="340"/>
        <end position="435"/>
    </location>
</feature>
<evidence type="ECO:0000313" key="7">
    <source>
        <dbReference type="EMBL" id="CAJ49192.1"/>
    </source>
</evidence>
<sequence>MTIERCSTAGHGVLIIGAGQAGATAANALRQFGFEGSITLIGDEDAAPYERPPLSKAVLLDPAKEAEIAIHSGTHYKDHNIAVQLGVKVAKLEPQHHRAVLTDGQVLEYSRCLLATGGRVRELPGHPAGATPNLHYLRTLSDAHALREKLHALAAGSVSQDVQLLVLGAGFLGLEVASTALQLGVKATVIEPGSTLLARAIPPELSQWLAGIVRAKGVDLRLGVGCGELEEVAQGVRAQLSDGTALTAACVVAAVGQRADTAIASEAGLQICAQTGGVMIDAAGRTSAPDVYAAGDCTTQWQPLLNKAVRLESWQSANEQARLAAASMLGKQVEPAATPWFWTDMFGLNIQMMGMPHAGLTYSLRGVMPAPESAAADGASAPKFLMFGLDALQRLRYAVAVNAGGDLRMLRPLFTSEAPCANGCLSDGARPLREITRQLQAMSAS</sequence>
<evidence type="ECO:0000256" key="1">
    <source>
        <dbReference type="ARBA" id="ARBA00001974"/>
    </source>
</evidence>
<dbReference type="Pfam" id="PF14759">
    <property type="entry name" value="Reductase_C"/>
    <property type="match status" value="1"/>
</dbReference>
<dbReference type="PANTHER" id="PTHR43557:SF2">
    <property type="entry name" value="RIESKE DOMAIN-CONTAINING PROTEIN-RELATED"/>
    <property type="match status" value="1"/>
</dbReference>
<dbReference type="GO" id="GO:0005737">
    <property type="term" value="C:cytoplasm"/>
    <property type="evidence" value="ECO:0007669"/>
    <property type="project" value="TreeGrafter"/>
</dbReference>
<evidence type="ECO:0000256" key="3">
    <source>
        <dbReference type="ARBA" id="ARBA00022827"/>
    </source>
</evidence>
<feature type="domain" description="FAD/NAD(P)-binding" evidence="5">
    <location>
        <begin position="13"/>
        <end position="321"/>
    </location>
</feature>
<dbReference type="PRINTS" id="PR00368">
    <property type="entry name" value="FADPNR"/>
</dbReference>
<evidence type="ECO:0000256" key="2">
    <source>
        <dbReference type="ARBA" id="ARBA00022630"/>
    </source>
</evidence>
<keyword evidence="4" id="KW-0560">Oxidoreductase</keyword>
<keyword evidence="3" id="KW-0274">FAD</keyword>
<dbReference type="Pfam" id="PF07992">
    <property type="entry name" value="Pyr_redox_2"/>
    <property type="match status" value="1"/>
</dbReference>
<protein>
    <submittedName>
        <fullName evidence="7">Dioxygenase system, reductase component</fullName>
    </submittedName>
</protein>
<dbReference type="GO" id="GO:0051213">
    <property type="term" value="F:dioxygenase activity"/>
    <property type="evidence" value="ECO:0007669"/>
    <property type="project" value="UniProtKB-KW"/>
</dbReference>
<dbReference type="SUPFAM" id="SSF51905">
    <property type="entry name" value="FAD/NAD(P)-binding domain"/>
    <property type="match status" value="2"/>
</dbReference>
<proteinExistence type="predicted"/>
<keyword evidence="7" id="KW-0223">Dioxygenase</keyword>
<dbReference type="InterPro" id="IPR023753">
    <property type="entry name" value="FAD/NAD-binding_dom"/>
</dbReference>
<dbReference type="RefSeq" id="WP_012417254.1">
    <property type="nucleotide sequence ID" value="NC_010645.1"/>
</dbReference>
<keyword evidence="8" id="KW-1185">Reference proteome</keyword>
<dbReference type="InterPro" id="IPR036188">
    <property type="entry name" value="FAD/NAD-bd_sf"/>
</dbReference>